<dbReference type="EMBL" id="CM018037">
    <property type="protein sequence ID" value="KAA8539269.1"/>
    <property type="molecule type" value="Genomic_DNA"/>
</dbReference>
<reference evidence="1 2" key="1">
    <citation type="submission" date="2019-09" db="EMBL/GenBank/DDBJ databases">
        <title>A chromosome-level genome assembly of the Chinese tupelo Nyssa sinensis.</title>
        <authorList>
            <person name="Yang X."/>
            <person name="Kang M."/>
            <person name="Yang Y."/>
            <person name="Xiong H."/>
            <person name="Wang M."/>
            <person name="Zhang Z."/>
            <person name="Wang Z."/>
            <person name="Wu H."/>
            <person name="Ma T."/>
            <person name="Liu J."/>
            <person name="Xi Z."/>
        </authorList>
    </citation>
    <scope>NUCLEOTIDE SEQUENCE [LARGE SCALE GENOMIC DNA]</scope>
    <source>
        <strain evidence="1">J267</strain>
        <tissue evidence="1">Leaf</tissue>
    </source>
</reference>
<dbReference type="AlphaFoldDB" id="A0A5J5B9H7"/>
<proteinExistence type="predicted"/>
<evidence type="ECO:0000313" key="1">
    <source>
        <dbReference type="EMBL" id="KAA8539269.1"/>
    </source>
</evidence>
<dbReference type="Proteomes" id="UP000325577">
    <property type="component" value="Linkage Group LG14"/>
</dbReference>
<protein>
    <submittedName>
        <fullName evidence="1">Uncharacterized protein</fullName>
    </submittedName>
</protein>
<sequence>MGVAWIGLNLVDAAEYMGLWFGEIVWLGFTTQRTRPLPQAVAASASRRRNLTSSLPHSYSQPVIVADPLTPDRSSFIQLRSLQLARTDIYFETKSFEPLQE</sequence>
<name>A0A5J5B9H7_9ASTE</name>
<keyword evidence="2" id="KW-1185">Reference proteome</keyword>
<gene>
    <name evidence="1" type="ORF">F0562_025961</name>
</gene>
<accession>A0A5J5B9H7</accession>
<evidence type="ECO:0000313" key="2">
    <source>
        <dbReference type="Proteomes" id="UP000325577"/>
    </source>
</evidence>
<organism evidence="1 2">
    <name type="scientific">Nyssa sinensis</name>
    <dbReference type="NCBI Taxonomy" id="561372"/>
    <lineage>
        <taxon>Eukaryota</taxon>
        <taxon>Viridiplantae</taxon>
        <taxon>Streptophyta</taxon>
        <taxon>Embryophyta</taxon>
        <taxon>Tracheophyta</taxon>
        <taxon>Spermatophyta</taxon>
        <taxon>Magnoliopsida</taxon>
        <taxon>eudicotyledons</taxon>
        <taxon>Gunneridae</taxon>
        <taxon>Pentapetalae</taxon>
        <taxon>asterids</taxon>
        <taxon>Cornales</taxon>
        <taxon>Nyssaceae</taxon>
        <taxon>Nyssa</taxon>
    </lineage>
</organism>